<evidence type="ECO:0000259" key="1">
    <source>
        <dbReference type="PROSITE" id="PS50181"/>
    </source>
</evidence>
<dbReference type="AlphaFoldDB" id="A0A0B7F7P8"/>
<dbReference type="Proteomes" id="UP000059188">
    <property type="component" value="Unassembled WGS sequence"/>
</dbReference>
<dbReference type="Pfam" id="PF00646">
    <property type="entry name" value="F-box"/>
    <property type="match status" value="1"/>
</dbReference>
<accession>A0A0B7F7P8</accession>
<gene>
    <name evidence="2" type="ORF">RSOLAG1IB_06765</name>
</gene>
<dbReference type="PROSITE" id="PS50181">
    <property type="entry name" value="FBOX"/>
    <property type="match status" value="1"/>
</dbReference>
<organism evidence="2 3">
    <name type="scientific">Thanatephorus cucumeris (strain AG1-IB / isolate 7/3/14)</name>
    <name type="common">Lettuce bottom rot fungus</name>
    <name type="synonym">Rhizoctonia solani</name>
    <dbReference type="NCBI Taxonomy" id="1108050"/>
    <lineage>
        <taxon>Eukaryota</taxon>
        <taxon>Fungi</taxon>
        <taxon>Dikarya</taxon>
        <taxon>Basidiomycota</taxon>
        <taxon>Agaricomycotina</taxon>
        <taxon>Agaricomycetes</taxon>
        <taxon>Cantharellales</taxon>
        <taxon>Ceratobasidiaceae</taxon>
        <taxon>Rhizoctonia</taxon>
        <taxon>Rhizoctonia solani AG-1</taxon>
    </lineage>
</organism>
<keyword evidence="3" id="KW-1185">Reference proteome</keyword>
<dbReference type="InterPro" id="IPR036047">
    <property type="entry name" value="F-box-like_dom_sf"/>
</dbReference>
<reference evidence="2 3" key="1">
    <citation type="submission" date="2014-11" db="EMBL/GenBank/DDBJ databases">
        <authorList>
            <person name="Wibberg Daniel"/>
        </authorList>
    </citation>
    <scope>NUCLEOTIDE SEQUENCE [LARGE SCALE GENOMIC DNA]</scope>
    <source>
        <strain evidence="2">Rhizoctonia solani AG1-IB 7/3/14</strain>
    </source>
</reference>
<dbReference type="OrthoDB" id="2322499at2759"/>
<protein>
    <recommendedName>
        <fullName evidence="1">F-box domain-containing protein</fullName>
    </recommendedName>
</protein>
<dbReference type="EMBL" id="LN679114">
    <property type="protein sequence ID" value="CEL54056.1"/>
    <property type="molecule type" value="Genomic_DNA"/>
</dbReference>
<name>A0A0B7F7P8_THACB</name>
<proteinExistence type="predicted"/>
<dbReference type="SUPFAM" id="SSF81383">
    <property type="entry name" value="F-box domain"/>
    <property type="match status" value="1"/>
</dbReference>
<dbReference type="InterPro" id="IPR001810">
    <property type="entry name" value="F-box_dom"/>
</dbReference>
<evidence type="ECO:0000313" key="3">
    <source>
        <dbReference type="Proteomes" id="UP000059188"/>
    </source>
</evidence>
<evidence type="ECO:0000313" key="2">
    <source>
        <dbReference type="EMBL" id="CEL54056.1"/>
    </source>
</evidence>
<feature type="domain" description="F-box" evidence="1">
    <location>
        <begin position="30"/>
        <end position="81"/>
    </location>
</feature>
<sequence>MIVSDQRTSHLHTDKPHRGINLFNDTKKILNNILLLPLELLIEIIAHLALPDILTLCRTNKLLRRMLMTRTVATLDLWRMAIQNIPGLPQCPKELTEPQYAALIYSQHCMVCGTGTTEPMDPYLNARMCQKCIEVHVVDVEEIKPESIRALVPQSAATTPRACRYLTKTCLLRDKESAEAWHGELYKRQLTRQEIRVEISQMTDSILERLRYGKEMTQFLRMSRV</sequence>
<dbReference type="STRING" id="1108050.A0A0B7F7P8"/>